<keyword evidence="7 9" id="KW-0234">DNA repair</keyword>
<keyword evidence="5 9" id="KW-0227">DNA damage</keyword>
<evidence type="ECO:0000256" key="8">
    <source>
        <dbReference type="ARBA" id="ARBA00033408"/>
    </source>
</evidence>
<evidence type="ECO:0000256" key="9">
    <source>
        <dbReference type="PIRNR" id="PIRNR003128"/>
    </source>
</evidence>
<organism evidence="12 13">
    <name type="scientific">Dorea hominis</name>
    <dbReference type="NCBI Taxonomy" id="2763040"/>
    <lineage>
        <taxon>Bacteria</taxon>
        <taxon>Bacillati</taxon>
        <taxon>Bacillota</taxon>
        <taxon>Clostridia</taxon>
        <taxon>Lachnospirales</taxon>
        <taxon>Lachnospiraceae</taxon>
        <taxon>Dorea</taxon>
    </lineage>
</organism>
<evidence type="ECO:0000256" key="3">
    <source>
        <dbReference type="ARBA" id="ARBA00021315"/>
    </source>
</evidence>
<proteinExistence type="inferred from homology"/>
<keyword evidence="4" id="KW-0547">Nucleotide-binding</keyword>
<reference evidence="12 13" key="1">
    <citation type="submission" date="2020-08" db="EMBL/GenBank/DDBJ databases">
        <title>Genome public.</title>
        <authorList>
            <person name="Liu C."/>
            <person name="Sun Q."/>
        </authorList>
    </citation>
    <scope>NUCLEOTIDE SEQUENCE [LARGE SCALE GENOMIC DNA]</scope>
    <source>
        <strain evidence="12 13">NSJ-36</strain>
    </source>
</reference>
<dbReference type="InterPro" id="IPR003395">
    <property type="entry name" value="RecF/RecN/SMC_N"/>
</dbReference>
<evidence type="ECO:0000259" key="11">
    <source>
        <dbReference type="Pfam" id="PF02463"/>
    </source>
</evidence>
<gene>
    <name evidence="12" type="primary">recN</name>
    <name evidence="12" type="ORF">H8S07_05505</name>
</gene>
<evidence type="ECO:0000256" key="7">
    <source>
        <dbReference type="ARBA" id="ARBA00023204"/>
    </source>
</evidence>
<accession>A0ABR7ETR5</accession>
<dbReference type="Gene3D" id="3.40.50.300">
    <property type="entry name" value="P-loop containing nucleotide triphosphate hydrolases"/>
    <property type="match status" value="2"/>
</dbReference>
<keyword evidence="13" id="KW-1185">Reference proteome</keyword>
<keyword evidence="10" id="KW-0175">Coiled coil</keyword>
<dbReference type="Proteomes" id="UP000647235">
    <property type="component" value="Unassembled WGS sequence"/>
</dbReference>
<sequence>MLQRLYVKNLALIDEIEVELKDGLNILTGETGAGKSIILGSVNLALGARYSKDMLRKGAEYGFVELNFQIENAKQLHRLKELDVYPEDGMVVLSRRLMEGRSVSRINGETVTMTLLKEVASVLIDIHGQHEHQSLLYKKNHLAIVDAFAKDEISELKKKITENYREYRSWMKELEEADQDEASRAKELSFLQFETEEIEKAELREGEDVELETAYRFIVNSKKLADGAAEAYAFTSQEEGNASESLSRAIRALGEIRDYDDTVQGLFDQLSEIDSLLNDFNRDLSEYRDSCECSEEELYETEQRLNEINHLKLKYGSQISDILSYYDEQQEKIKKLEDYENYIRSLNENCQKAKEKMEKTAGKLSEIRRKQAKMLEKSIGESLKELNFADVKFEIQFRTLDACTPAGMDEVEFMISMNPGQPVRPLTNVASGGELSRIMLAIKTVLADKDDTETLIFDEIDVGISGRTAQKVSEKMALIGRNHQVICITHLAQIAAMADHHFMIEKTVGNLDTTTGIHELTEEESVEELARILGGAKITDAVRENAKEMKTLARQMKA</sequence>
<comment type="caution">
    <text evidence="12">The sequence shown here is derived from an EMBL/GenBank/DDBJ whole genome shotgun (WGS) entry which is preliminary data.</text>
</comment>
<evidence type="ECO:0000256" key="1">
    <source>
        <dbReference type="ARBA" id="ARBA00003618"/>
    </source>
</evidence>
<dbReference type="CDD" id="cd03241">
    <property type="entry name" value="ABC_RecN"/>
    <property type="match status" value="2"/>
</dbReference>
<dbReference type="PIRSF" id="PIRSF003128">
    <property type="entry name" value="RecN"/>
    <property type="match status" value="1"/>
</dbReference>
<feature type="domain" description="RecF/RecN/SMC N-terminal" evidence="11">
    <location>
        <begin position="2"/>
        <end position="506"/>
    </location>
</feature>
<name>A0ABR7ETR5_9FIRM</name>
<comment type="similarity">
    <text evidence="2 9">Belongs to the RecN family.</text>
</comment>
<evidence type="ECO:0000256" key="10">
    <source>
        <dbReference type="SAM" id="Coils"/>
    </source>
</evidence>
<evidence type="ECO:0000256" key="5">
    <source>
        <dbReference type="ARBA" id="ARBA00022763"/>
    </source>
</evidence>
<feature type="coiled-coil region" evidence="10">
    <location>
        <begin position="329"/>
        <end position="370"/>
    </location>
</feature>
<evidence type="ECO:0000256" key="2">
    <source>
        <dbReference type="ARBA" id="ARBA00009441"/>
    </source>
</evidence>
<dbReference type="PANTHER" id="PTHR11059">
    <property type="entry name" value="DNA REPAIR PROTEIN RECN"/>
    <property type="match status" value="1"/>
</dbReference>
<evidence type="ECO:0000256" key="6">
    <source>
        <dbReference type="ARBA" id="ARBA00022840"/>
    </source>
</evidence>
<dbReference type="SUPFAM" id="SSF52540">
    <property type="entry name" value="P-loop containing nucleoside triphosphate hydrolases"/>
    <property type="match status" value="1"/>
</dbReference>
<keyword evidence="6" id="KW-0067">ATP-binding</keyword>
<dbReference type="RefSeq" id="WP_186855607.1">
    <property type="nucleotide sequence ID" value="NZ_JACOOY010000005.1"/>
</dbReference>
<comment type="function">
    <text evidence="1 9">May be involved in recombinational repair of damaged DNA.</text>
</comment>
<dbReference type="InterPro" id="IPR004604">
    <property type="entry name" value="DNA_recomb/repair_RecN"/>
</dbReference>
<evidence type="ECO:0000313" key="12">
    <source>
        <dbReference type="EMBL" id="MBC5664734.1"/>
    </source>
</evidence>
<evidence type="ECO:0000256" key="4">
    <source>
        <dbReference type="ARBA" id="ARBA00022741"/>
    </source>
</evidence>
<protein>
    <recommendedName>
        <fullName evidence="3 9">DNA repair protein RecN</fullName>
    </recommendedName>
    <alternativeName>
        <fullName evidence="8 9">Recombination protein N</fullName>
    </alternativeName>
</protein>
<dbReference type="Pfam" id="PF02463">
    <property type="entry name" value="SMC_N"/>
    <property type="match status" value="1"/>
</dbReference>
<dbReference type="NCBIfam" id="TIGR00634">
    <property type="entry name" value="recN"/>
    <property type="match status" value="1"/>
</dbReference>
<evidence type="ECO:0000313" key="13">
    <source>
        <dbReference type="Proteomes" id="UP000647235"/>
    </source>
</evidence>
<dbReference type="EMBL" id="JACOOY010000005">
    <property type="protein sequence ID" value="MBC5664734.1"/>
    <property type="molecule type" value="Genomic_DNA"/>
</dbReference>
<dbReference type="PANTHER" id="PTHR11059:SF0">
    <property type="entry name" value="DNA REPAIR PROTEIN RECN"/>
    <property type="match status" value="1"/>
</dbReference>
<dbReference type="InterPro" id="IPR027417">
    <property type="entry name" value="P-loop_NTPase"/>
</dbReference>